<protein>
    <submittedName>
        <fullName evidence="3">Uncharacterized protein</fullName>
    </submittedName>
</protein>
<feature type="compositionally biased region" description="Low complexity" evidence="2">
    <location>
        <begin position="14"/>
        <end position="34"/>
    </location>
</feature>
<dbReference type="AlphaFoldDB" id="A0A813IQ09"/>
<keyword evidence="1" id="KW-0175">Coiled coil</keyword>
<evidence type="ECO:0000256" key="1">
    <source>
        <dbReference type="SAM" id="Coils"/>
    </source>
</evidence>
<comment type="caution">
    <text evidence="3">The sequence shown here is derived from an EMBL/GenBank/DDBJ whole genome shotgun (WGS) entry which is preliminary data.</text>
</comment>
<evidence type="ECO:0000256" key="2">
    <source>
        <dbReference type="SAM" id="MobiDB-lite"/>
    </source>
</evidence>
<evidence type="ECO:0000313" key="3">
    <source>
        <dbReference type="EMBL" id="CAE8657690.1"/>
    </source>
</evidence>
<accession>A0A813IQ09</accession>
<feature type="coiled-coil region" evidence="1">
    <location>
        <begin position="345"/>
        <end position="379"/>
    </location>
</feature>
<dbReference type="Proteomes" id="UP000626109">
    <property type="component" value="Unassembled WGS sequence"/>
</dbReference>
<organism evidence="3 4">
    <name type="scientific">Polarella glacialis</name>
    <name type="common">Dinoflagellate</name>
    <dbReference type="NCBI Taxonomy" id="89957"/>
    <lineage>
        <taxon>Eukaryota</taxon>
        <taxon>Sar</taxon>
        <taxon>Alveolata</taxon>
        <taxon>Dinophyceae</taxon>
        <taxon>Suessiales</taxon>
        <taxon>Suessiaceae</taxon>
        <taxon>Polarella</taxon>
    </lineage>
</organism>
<gene>
    <name evidence="3" type="ORF">PGLA2088_LOCUS12970</name>
</gene>
<proteinExistence type="predicted"/>
<reference evidence="3" key="1">
    <citation type="submission" date="2021-02" db="EMBL/GenBank/DDBJ databases">
        <authorList>
            <person name="Dougan E. K."/>
            <person name="Rhodes N."/>
            <person name="Thang M."/>
            <person name="Chan C."/>
        </authorList>
    </citation>
    <scope>NUCLEOTIDE SEQUENCE</scope>
</reference>
<evidence type="ECO:0000313" key="4">
    <source>
        <dbReference type="Proteomes" id="UP000626109"/>
    </source>
</evidence>
<dbReference type="EMBL" id="CAJNNW010015406">
    <property type="protein sequence ID" value="CAE8657690.1"/>
    <property type="molecule type" value="Genomic_DNA"/>
</dbReference>
<name>A0A813IQ09_POLGL</name>
<sequence length="476" mass="52852">MQAVPALSTKQPHNQTTTQPNNQTTTVVSKQQTTAPRPRIEHDVELQVLNSRLDEAFRRLEQAEAASTSQDARFLELLGRCGGEGSWESLASRNELAAVERRLTVGWQQEAAEFTTELEELRRTTAEDSAVTALGSQLSQRLDGVASDLAAAQEGLQRLASEHYSFVSEAYANLATKAEQQSACSLLQAGVDSLATELAAAVVELQELKGFTSRQDAGLDLARGRLDELELGSKAAASCIDRIKEDASSLQQFCNEELATRIFTEKVAEGVKDVQEKLDLAVIDRATIHRRLEREGEVTRRAFALQQNTFQDVENVAESLKVVSASSAAMQGRCAEQEKAMQEMTSHQEEDREALKRALQEMRTDHNHLEDLCNSLQLEFQEQADHFRETAERLGTCSTRISLEQMDQTLGLRQSMDELSQGHAKLASTLHGSDKVQAVRGEDGWTVLRSTHFGSLFCKWQSRSPSVEETVDLYRK</sequence>
<feature type="region of interest" description="Disordered" evidence="2">
    <location>
        <begin position="1"/>
        <end position="38"/>
    </location>
</feature>